<dbReference type="PATRIC" id="fig|1117108.3.peg.6000"/>
<dbReference type="SUPFAM" id="SSF88713">
    <property type="entry name" value="Glycoside hydrolase/deacetylase"/>
    <property type="match status" value="1"/>
</dbReference>
<dbReference type="PROSITE" id="PS51677">
    <property type="entry name" value="NODB"/>
    <property type="match status" value="1"/>
</dbReference>
<keyword evidence="2" id="KW-0472">Membrane</keyword>
<gene>
    <name evidence="4" type="ORF">PAALTS15_29041</name>
</gene>
<evidence type="ECO:0000256" key="1">
    <source>
        <dbReference type="SAM" id="MobiDB-lite"/>
    </source>
</evidence>
<keyword evidence="2" id="KW-0812">Transmembrane</keyword>
<feature type="region of interest" description="Disordered" evidence="1">
    <location>
        <begin position="1"/>
        <end position="24"/>
    </location>
</feature>
<dbReference type="eggNOG" id="COG0726">
    <property type="taxonomic scope" value="Bacteria"/>
</dbReference>
<protein>
    <submittedName>
        <fullName evidence="4">Polysaccharide deacetylase</fullName>
    </submittedName>
</protein>
<feature type="compositionally biased region" description="Basic and acidic residues" evidence="1">
    <location>
        <begin position="8"/>
        <end position="17"/>
    </location>
</feature>
<dbReference type="Pfam" id="PF01522">
    <property type="entry name" value="Polysacc_deac_1"/>
    <property type="match status" value="1"/>
</dbReference>
<accession>S9TNG9</accession>
<dbReference type="EMBL" id="ATMT01000104">
    <property type="protein sequence ID" value="EPY03866.1"/>
    <property type="molecule type" value="Genomic_DNA"/>
</dbReference>
<dbReference type="GO" id="GO:0016810">
    <property type="term" value="F:hydrolase activity, acting on carbon-nitrogen (but not peptide) bonds"/>
    <property type="evidence" value="ECO:0007669"/>
    <property type="project" value="InterPro"/>
</dbReference>
<feature type="region of interest" description="Disordered" evidence="1">
    <location>
        <begin position="66"/>
        <end position="92"/>
    </location>
</feature>
<evidence type="ECO:0000313" key="5">
    <source>
        <dbReference type="Proteomes" id="UP000015344"/>
    </source>
</evidence>
<name>S9TNG9_PAEAL</name>
<dbReference type="GO" id="GO:0005975">
    <property type="term" value="P:carbohydrate metabolic process"/>
    <property type="evidence" value="ECO:0007669"/>
    <property type="project" value="InterPro"/>
</dbReference>
<comment type="caution">
    <text evidence="4">The sequence shown here is derived from an EMBL/GenBank/DDBJ whole genome shotgun (WGS) entry which is preliminary data.</text>
</comment>
<feature type="transmembrane region" description="Helical" evidence="2">
    <location>
        <begin position="29"/>
        <end position="48"/>
    </location>
</feature>
<evidence type="ECO:0000256" key="2">
    <source>
        <dbReference type="SAM" id="Phobius"/>
    </source>
</evidence>
<evidence type="ECO:0000259" key="3">
    <source>
        <dbReference type="PROSITE" id="PS51677"/>
    </source>
</evidence>
<evidence type="ECO:0000313" key="4">
    <source>
        <dbReference type="EMBL" id="EPY03866.1"/>
    </source>
</evidence>
<feature type="domain" description="NodB homology" evidence="3">
    <location>
        <begin position="93"/>
        <end position="276"/>
    </location>
</feature>
<dbReference type="PANTHER" id="PTHR10587">
    <property type="entry name" value="GLYCOSYL TRANSFERASE-RELATED"/>
    <property type="match status" value="1"/>
</dbReference>
<dbReference type="InterPro" id="IPR002509">
    <property type="entry name" value="NODB_dom"/>
</dbReference>
<reference evidence="4 5" key="1">
    <citation type="submission" date="2013-05" db="EMBL/GenBank/DDBJ databases">
        <authorList>
            <person name="Strain E.A."/>
            <person name="Brown E."/>
            <person name="Allard M.W."/>
            <person name="Luo Y.L."/>
        </authorList>
    </citation>
    <scope>NUCLEOTIDE SEQUENCE [LARGE SCALE GENOMIC DNA]</scope>
    <source>
        <strain evidence="4 5">TS-15</strain>
    </source>
</reference>
<sequence>MYSSQQVNDRERIDNMRSSRHGRSNKRSIMKAGFLVGIVLVVSSLIFFNNGKLSYTAAERVRDVSQSAVQQQDKRPFTQPAQQKQPDGKPKGKVVYLTFDDGPSSLTGQFLDVLQEYNVKATFFMQGSNLKNTGYQDNVKRAVEEGHYVGAHSMTHDAFKLYDNKQFVPEMLETLHLIRNITGTNPKLARPPYGSAPGLKEEQIRDQIADAGIKIWDWTIDSYDWKLKDNPNKIVENVKEQTTEDLEVVLMHEKPQTLQVLPEIIEFYKEKGYEFAVYRDEVHFRLNFQKDNRL</sequence>
<dbReference type="InterPro" id="IPR050248">
    <property type="entry name" value="Polysacc_deacetylase_ArnD"/>
</dbReference>
<dbReference type="CDD" id="cd10944">
    <property type="entry name" value="CE4_SmPgdA_like"/>
    <property type="match status" value="1"/>
</dbReference>
<dbReference type="Proteomes" id="UP000015344">
    <property type="component" value="Unassembled WGS sequence"/>
</dbReference>
<dbReference type="PANTHER" id="PTHR10587:SF125">
    <property type="entry name" value="POLYSACCHARIDE DEACETYLASE YHEN-RELATED"/>
    <property type="match status" value="1"/>
</dbReference>
<organism evidence="4 5">
    <name type="scientific">Paenibacillus alvei TS-15</name>
    <dbReference type="NCBI Taxonomy" id="1117108"/>
    <lineage>
        <taxon>Bacteria</taxon>
        <taxon>Bacillati</taxon>
        <taxon>Bacillota</taxon>
        <taxon>Bacilli</taxon>
        <taxon>Bacillales</taxon>
        <taxon>Paenibacillaceae</taxon>
        <taxon>Paenibacillus</taxon>
    </lineage>
</organism>
<dbReference type="InterPro" id="IPR011330">
    <property type="entry name" value="Glyco_hydro/deAcase_b/a-brl"/>
</dbReference>
<keyword evidence="2" id="KW-1133">Transmembrane helix</keyword>
<proteinExistence type="predicted"/>
<dbReference type="Gene3D" id="3.20.20.370">
    <property type="entry name" value="Glycoside hydrolase/deacetylase"/>
    <property type="match status" value="1"/>
</dbReference>
<dbReference type="AlphaFoldDB" id="S9TNG9"/>